<accession>A0ABW2TFD8</accession>
<keyword evidence="7" id="KW-0460">Magnesium</keyword>
<dbReference type="PANTHER" id="PTHR11136">
    <property type="entry name" value="FOLYLPOLYGLUTAMATE SYNTHASE-RELATED"/>
    <property type="match status" value="1"/>
</dbReference>
<evidence type="ECO:0000256" key="8">
    <source>
        <dbReference type="ARBA" id="ARBA00030592"/>
    </source>
</evidence>
<dbReference type="Pfam" id="PF02875">
    <property type="entry name" value="Mur_ligase_C"/>
    <property type="match status" value="1"/>
</dbReference>
<dbReference type="InterPro" id="IPR013221">
    <property type="entry name" value="Mur_ligase_cen"/>
</dbReference>
<evidence type="ECO:0000256" key="2">
    <source>
        <dbReference type="ARBA" id="ARBA00013025"/>
    </source>
</evidence>
<dbReference type="InterPro" id="IPR001645">
    <property type="entry name" value="Folylpolyglutamate_synth"/>
</dbReference>
<dbReference type="GO" id="GO:0016874">
    <property type="term" value="F:ligase activity"/>
    <property type="evidence" value="ECO:0007669"/>
    <property type="project" value="UniProtKB-KW"/>
</dbReference>
<keyword evidence="5 10" id="KW-0547">Nucleotide-binding</keyword>
<keyword evidence="4" id="KW-0479">Metal-binding</keyword>
<keyword evidence="3 10" id="KW-0436">Ligase</keyword>
<dbReference type="Gene3D" id="3.90.190.20">
    <property type="entry name" value="Mur ligase, C-terminal domain"/>
    <property type="match status" value="1"/>
</dbReference>
<dbReference type="PANTHER" id="PTHR11136:SF0">
    <property type="entry name" value="DIHYDROFOLATE SYNTHETASE-RELATED"/>
    <property type="match status" value="1"/>
</dbReference>
<organism evidence="13 14">
    <name type="scientific">Streptosporangium amethystogenes subsp. fukuiense</name>
    <dbReference type="NCBI Taxonomy" id="698418"/>
    <lineage>
        <taxon>Bacteria</taxon>
        <taxon>Bacillati</taxon>
        <taxon>Actinomycetota</taxon>
        <taxon>Actinomycetes</taxon>
        <taxon>Streptosporangiales</taxon>
        <taxon>Streptosporangiaceae</taxon>
        <taxon>Streptosporangium</taxon>
    </lineage>
</organism>
<dbReference type="PIRSF" id="PIRSF001563">
    <property type="entry name" value="Folylpolyglu_synth"/>
    <property type="match status" value="1"/>
</dbReference>
<evidence type="ECO:0000313" key="13">
    <source>
        <dbReference type="EMBL" id="MFC7607027.1"/>
    </source>
</evidence>
<feature type="domain" description="Mur ligase central" evidence="12">
    <location>
        <begin position="35"/>
        <end position="261"/>
    </location>
</feature>
<proteinExistence type="inferred from homology"/>
<dbReference type="InterPro" id="IPR036615">
    <property type="entry name" value="Mur_ligase_C_dom_sf"/>
</dbReference>
<evidence type="ECO:0000256" key="10">
    <source>
        <dbReference type="PIRNR" id="PIRNR001563"/>
    </source>
</evidence>
<gene>
    <name evidence="13" type="ORF">ACFQVD_43750</name>
</gene>
<evidence type="ECO:0000256" key="3">
    <source>
        <dbReference type="ARBA" id="ARBA00022598"/>
    </source>
</evidence>
<dbReference type="InterPro" id="IPR036565">
    <property type="entry name" value="Mur-like_cat_sf"/>
</dbReference>
<comment type="similarity">
    <text evidence="1 10">Belongs to the folylpolyglutamate synthase family.</text>
</comment>
<evidence type="ECO:0000256" key="7">
    <source>
        <dbReference type="ARBA" id="ARBA00022842"/>
    </source>
</evidence>
<evidence type="ECO:0000256" key="4">
    <source>
        <dbReference type="ARBA" id="ARBA00022723"/>
    </source>
</evidence>
<reference evidence="14" key="1">
    <citation type="journal article" date="2019" name="Int. J. Syst. Evol. Microbiol.">
        <title>The Global Catalogue of Microorganisms (GCM) 10K type strain sequencing project: providing services to taxonomists for standard genome sequencing and annotation.</title>
        <authorList>
            <consortium name="The Broad Institute Genomics Platform"/>
            <consortium name="The Broad Institute Genome Sequencing Center for Infectious Disease"/>
            <person name="Wu L."/>
            <person name="Ma J."/>
        </authorList>
    </citation>
    <scope>NUCLEOTIDE SEQUENCE [LARGE SCALE GENOMIC DNA]</scope>
    <source>
        <strain evidence="14">JCM 10083</strain>
    </source>
</reference>
<feature type="domain" description="Mur ligase C-terminal" evidence="11">
    <location>
        <begin position="287"/>
        <end position="413"/>
    </location>
</feature>
<evidence type="ECO:0000256" key="6">
    <source>
        <dbReference type="ARBA" id="ARBA00022840"/>
    </source>
</evidence>
<name>A0ABW2TFD8_9ACTN</name>
<evidence type="ECO:0000256" key="1">
    <source>
        <dbReference type="ARBA" id="ARBA00008276"/>
    </source>
</evidence>
<evidence type="ECO:0000259" key="11">
    <source>
        <dbReference type="Pfam" id="PF02875"/>
    </source>
</evidence>
<dbReference type="Gene3D" id="3.40.1190.10">
    <property type="entry name" value="Mur-like, catalytic domain"/>
    <property type="match status" value="1"/>
</dbReference>
<dbReference type="SUPFAM" id="SSF53623">
    <property type="entry name" value="MurD-like peptide ligases, catalytic domain"/>
    <property type="match status" value="1"/>
</dbReference>
<dbReference type="InterPro" id="IPR004101">
    <property type="entry name" value="Mur_ligase_C"/>
</dbReference>
<dbReference type="SUPFAM" id="SSF53244">
    <property type="entry name" value="MurD-like peptide ligases, peptide-binding domain"/>
    <property type="match status" value="1"/>
</dbReference>
<evidence type="ECO:0000256" key="5">
    <source>
        <dbReference type="ARBA" id="ARBA00022741"/>
    </source>
</evidence>
<dbReference type="Pfam" id="PF08245">
    <property type="entry name" value="Mur_ligase_M"/>
    <property type="match status" value="1"/>
</dbReference>
<protein>
    <recommendedName>
        <fullName evidence="2">tetrahydrofolate synthase</fullName>
        <ecNumber evidence="2">6.3.2.17</ecNumber>
    </recommendedName>
    <alternativeName>
        <fullName evidence="8">Tetrahydrofolylpolyglutamate synthase</fullName>
    </alternativeName>
</protein>
<comment type="caution">
    <text evidence="13">The sequence shown here is derived from an EMBL/GenBank/DDBJ whole genome shotgun (WGS) entry which is preliminary data.</text>
</comment>
<evidence type="ECO:0000256" key="9">
    <source>
        <dbReference type="ARBA" id="ARBA00047493"/>
    </source>
</evidence>
<dbReference type="Proteomes" id="UP001596514">
    <property type="component" value="Unassembled WGS sequence"/>
</dbReference>
<dbReference type="RefSeq" id="WP_343977195.1">
    <property type="nucleotide sequence ID" value="NZ_BAAAGK010000147.1"/>
</dbReference>
<dbReference type="NCBIfam" id="TIGR01499">
    <property type="entry name" value="folC"/>
    <property type="match status" value="1"/>
</dbReference>
<keyword evidence="14" id="KW-1185">Reference proteome</keyword>
<evidence type="ECO:0000259" key="12">
    <source>
        <dbReference type="Pfam" id="PF08245"/>
    </source>
</evidence>
<sequence>MQRGVEWNFEPSLDRIAALVDLLGSPQHSYPVVHVAGTNGKSSTTRMIEALLRERNLRVGRFTSPHLVSMRERISVDGAPLSEERFVEVYEDIAPYLEMVDAQGRRLSFFETLTAMAFAAFADAPVDVAVIETGMGGITDATNVADGTVAVITPISLDHVDYLGPDVETIAGEKAGIIKAGATAVLAQQELPAAAVLMRQAAETGATVAREGLEFGVLGRELAIGGQLLRLKGLKGTYDDILLPLYGAHQASNAACALAAVEALTGGDEPLDTELVRQAFLGVRSPGRLEVVRRGPTVIVDAAHNPAGMRATLDAVHESFDFAKLIGVVAVFEDKDVEGILELLEPMMDEIVVTRNSSPRSMDVDDLAALAEEVFGFDRVHQVERLDSAIDRAIGMADALGEFSGAGVLITGSVVTAGDARLLLKADETQ</sequence>
<comment type="catalytic activity">
    <reaction evidence="9">
        <text>(6S)-5,6,7,8-tetrahydrofolyl-(gamma-L-Glu)(n) + L-glutamate + ATP = (6S)-5,6,7,8-tetrahydrofolyl-(gamma-L-Glu)(n+1) + ADP + phosphate + H(+)</text>
        <dbReference type="Rhea" id="RHEA:10580"/>
        <dbReference type="Rhea" id="RHEA-COMP:14738"/>
        <dbReference type="Rhea" id="RHEA-COMP:14740"/>
        <dbReference type="ChEBI" id="CHEBI:15378"/>
        <dbReference type="ChEBI" id="CHEBI:29985"/>
        <dbReference type="ChEBI" id="CHEBI:30616"/>
        <dbReference type="ChEBI" id="CHEBI:43474"/>
        <dbReference type="ChEBI" id="CHEBI:141005"/>
        <dbReference type="ChEBI" id="CHEBI:456216"/>
        <dbReference type="EC" id="6.3.2.17"/>
    </reaction>
</comment>
<keyword evidence="6 10" id="KW-0067">ATP-binding</keyword>
<dbReference type="EC" id="6.3.2.17" evidence="2"/>
<evidence type="ECO:0000313" key="14">
    <source>
        <dbReference type="Proteomes" id="UP001596514"/>
    </source>
</evidence>
<dbReference type="EMBL" id="JBHTEE010000001">
    <property type="protein sequence ID" value="MFC7607027.1"/>
    <property type="molecule type" value="Genomic_DNA"/>
</dbReference>